<dbReference type="EMBL" id="JF411744">
    <property type="protein sequence ID" value="AAC97034.1"/>
    <property type="molecule type" value="Genomic_DNA"/>
</dbReference>
<evidence type="ECO:0000313" key="2">
    <source>
        <dbReference type="Proteomes" id="UP000000862"/>
    </source>
</evidence>
<name>O41123_PBCV1</name>
<evidence type="ECO:0000313" key="1">
    <source>
        <dbReference type="EMBL" id="AAC97034.1"/>
    </source>
</evidence>
<organism evidence="1 2">
    <name type="scientific">Paramecium bursaria Chlorella virus 1</name>
    <name type="common">PBCV-1</name>
    <dbReference type="NCBI Taxonomy" id="10506"/>
    <lineage>
        <taxon>Viruses</taxon>
        <taxon>Varidnaviria</taxon>
        <taxon>Bamfordvirae</taxon>
        <taxon>Nucleocytoviricota</taxon>
        <taxon>Megaviricetes</taxon>
        <taxon>Algavirales</taxon>
        <taxon>Phycodnaviridae</taxon>
        <taxon>Chlorovirus</taxon>
        <taxon>Chlorovirus vanettense</taxon>
    </lineage>
</organism>
<reference evidence="1 2" key="5">
    <citation type="journal article" date="1997" name="Virology">
        <title>Analysis of 74 kb of DNA located at the right end of the 330-kb chlorella virus PBCV-1 genome.</title>
        <authorList>
            <person name="Li Y."/>
            <person name="Lu Z."/>
            <person name="Sun L."/>
            <person name="Ropp S."/>
            <person name="Kutish G.F."/>
            <person name="Rock D.L."/>
            <person name="Van Etten J.L."/>
        </authorList>
    </citation>
    <scope>NUCLEOTIDE SEQUENCE [LARGE SCALE GENOMIC DNA]</scope>
</reference>
<dbReference type="OrthoDB" id="35026at10239"/>
<reference evidence="1 2" key="4">
    <citation type="journal article" date="1996" name="Virology">
        <title>Analysis of 76 kb of the chlorella virus PBCV-1 330-kb genome: map positions 182 to 258.</title>
        <authorList>
            <person name="Kutish G.F."/>
            <person name="Li Y."/>
            <person name="Lu Z."/>
            <person name="Furuta M."/>
            <person name="Rock D.L."/>
            <person name="Van Etten J.L."/>
        </authorList>
    </citation>
    <scope>NUCLEOTIDE SEQUENCE [LARGE SCALE GENOMIC DNA]</scope>
</reference>
<reference evidence="1 2" key="8">
    <citation type="journal article" date="2010" name="J. Virol.">
        <title>Microarray analysis of Paramecium bursaria chlorella virus 1 transcription.</title>
        <authorList>
            <person name="Yanai-Balser G.M."/>
            <person name="Duncan G.A."/>
            <person name="Eudy J.D."/>
            <person name="Wang D."/>
            <person name="Li X."/>
            <person name="Agarkova I.V."/>
            <person name="Dunigan D.D."/>
            <person name="Van Etten J.L."/>
        </authorList>
    </citation>
    <scope>NUCLEOTIDE SEQUENCE [LARGE SCALE GENOMIC DNA]</scope>
</reference>
<organismHost>
    <name type="scientific">Chlorella</name>
    <dbReference type="NCBI Taxonomy" id="3071"/>
</organismHost>
<keyword evidence="2" id="KW-1185">Reference proteome</keyword>
<reference evidence="1 2" key="6">
    <citation type="journal article" date="1999" name="Virology">
        <title>Chlorella virus PBCV-1 encodes a functional homospermidine synthase.</title>
        <authorList>
            <person name="Kaiser A."/>
            <person name="Vollmert M."/>
            <person name="Tholl D."/>
            <person name="Graves M.V."/>
            <person name="Gurnon J.R."/>
            <person name="Xing W."/>
            <person name="Lisec A.D."/>
            <person name="Nickerson K.W."/>
            <person name="Van Etten J.L."/>
        </authorList>
    </citation>
    <scope>NUCLEOTIDE SEQUENCE [LARGE SCALE GENOMIC DNA]</scope>
</reference>
<dbReference type="RefSeq" id="NP_048997.1">
    <property type="nucleotide sequence ID" value="NC_000852.5"/>
</dbReference>
<reference evidence="1 2" key="1">
    <citation type="journal article" date="1995" name="Virology">
        <title>Analysis of 45 kb of DNA located at the left end of the chlorella virus PBCV-1 genome.</title>
        <authorList>
            <person name="Lu Z."/>
            <person name="Li Y."/>
            <person name="Zhang Y."/>
            <person name="Kutish G.F."/>
            <person name="Rock D.L."/>
            <person name="Van Etten J.L."/>
        </authorList>
    </citation>
    <scope>NUCLEOTIDE SEQUENCE [LARGE SCALE GENOMIC DNA]</scope>
</reference>
<proteinExistence type="predicted"/>
<dbReference type="PIR" id="T18143">
    <property type="entry name" value="T18143"/>
</dbReference>
<reference evidence="1 2" key="3">
    <citation type="journal article" date="1996" name="Virology">
        <title>Analysis of 94 kb of the chlorella virus PBCV-1 330-kb genome: map positions 88 to 182.</title>
        <authorList>
            <person name="Lu Z."/>
            <person name="Li Y."/>
            <person name="Que Q."/>
            <person name="Kutish G.F."/>
            <person name="Rock D.L."/>
            <person name="Van Etten J.L."/>
        </authorList>
    </citation>
    <scope>NUCLEOTIDE SEQUENCE [LARGE SCALE GENOMIC DNA]</scope>
</reference>
<dbReference type="GeneID" id="918358"/>
<dbReference type="Proteomes" id="UP000000862">
    <property type="component" value="Segment"/>
</dbReference>
<sequence length="85" mass="9654">MNISLGIWILWMISLRPFASLSFVKSLYAFFERSYWGCLGSSVHARITSPGREKQAMLSTCPFVSSSATPYSSQMIFSTLRYSLR</sequence>
<dbReference type="KEGG" id="vg:918358"/>
<gene>
    <name evidence="1" type="primary">a641L</name>
</gene>
<protein>
    <submittedName>
        <fullName evidence="1">Uncharacterized protein</fullName>
    </submittedName>
</protein>
<reference evidence="1 2" key="7">
    <citation type="journal article" date="2000" name="Virology">
        <title>Characterization of a beta-1,3-glucanase encoded by chlorella virus PBCV-1.</title>
        <authorList>
            <person name="Sun L."/>
            <person name="Gurnon J.R."/>
            <person name="Adams B.J."/>
            <person name="Graves M.V."/>
            <person name="Van Etten J.L."/>
        </authorList>
    </citation>
    <scope>NUCLEOTIDE SEQUENCE [LARGE SCALE GENOMIC DNA]</scope>
</reference>
<reference evidence="1 2" key="2">
    <citation type="journal article" date="1995" name="Virology">
        <title>Analysis of 43 kb of the Chlorella virus PBCV-1 330-kb genome: map positions 45 to 88.</title>
        <authorList>
            <person name="Li Y."/>
            <person name="Lu Z."/>
            <person name="Burbank D.E."/>
            <person name="Kutish G.F."/>
            <person name="Rock D.L."/>
            <person name="Van Etten J.L."/>
        </authorList>
    </citation>
    <scope>NUCLEOTIDE SEQUENCE [LARGE SCALE GENOMIC DNA]</scope>
</reference>
<accession>O41123</accession>